<dbReference type="Gene3D" id="3.40.630.60">
    <property type="match status" value="1"/>
</dbReference>
<dbReference type="GO" id="GO:0045732">
    <property type="term" value="P:positive regulation of protein catabolic process"/>
    <property type="evidence" value="ECO:0007669"/>
    <property type="project" value="TreeGrafter"/>
</dbReference>
<reference evidence="6" key="1">
    <citation type="submission" date="2022-01" db="EMBL/GenBank/DDBJ databases">
        <authorList>
            <person name="King R."/>
        </authorList>
    </citation>
    <scope>NUCLEOTIDE SEQUENCE</scope>
</reference>
<dbReference type="SUPFAM" id="SSF55729">
    <property type="entry name" value="Acyl-CoA N-acyltransferases (Nat)"/>
    <property type="match status" value="1"/>
</dbReference>
<evidence type="ECO:0000256" key="2">
    <source>
        <dbReference type="ARBA" id="ARBA00011836"/>
    </source>
</evidence>
<dbReference type="PANTHER" id="PTHR10279:SF10">
    <property type="entry name" value="ORNITHINE DECARBOXYLASE ANTIZYME"/>
    <property type="match status" value="1"/>
</dbReference>
<dbReference type="GO" id="GO:0075523">
    <property type="term" value="P:viral translational frameshifting"/>
    <property type="evidence" value="ECO:0007669"/>
    <property type="project" value="UniProtKB-KW"/>
</dbReference>
<dbReference type="Pfam" id="PF02100">
    <property type="entry name" value="ODC_AZ"/>
    <property type="match status" value="1"/>
</dbReference>
<proteinExistence type="inferred from homology"/>
<organism evidence="6 7">
    <name type="scientific">Ceutorhynchus assimilis</name>
    <name type="common">cabbage seed weevil</name>
    <dbReference type="NCBI Taxonomy" id="467358"/>
    <lineage>
        <taxon>Eukaryota</taxon>
        <taxon>Metazoa</taxon>
        <taxon>Ecdysozoa</taxon>
        <taxon>Arthropoda</taxon>
        <taxon>Hexapoda</taxon>
        <taxon>Insecta</taxon>
        <taxon>Pterygota</taxon>
        <taxon>Neoptera</taxon>
        <taxon>Endopterygota</taxon>
        <taxon>Coleoptera</taxon>
        <taxon>Polyphaga</taxon>
        <taxon>Cucujiformia</taxon>
        <taxon>Curculionidae</taxon>
        <taxon>Ceutorhynchinae</taxon>
        <taxon>Ceutorhynchus</taxon>
    </lineage>
</organism>
<evidence type="ECO:0000313" key="6">
    <source>
        <dbReference type="EMBL" id="CAG9759701.1"/>
    </source>
</evidence>
<gene>
    <name evidence="6" type="ORF">CEUTPL_LOCUS443</name>
</gene>
<accession>A0A9N9M8T0</accession>
<comment type="similarity">
    <text evidence="1">Belongs to the ODC antizyme family.</text>
</comment>
<protein>
    <recommendedName>
        <fullName evidence="3">Ornithine decarboxylase antizyme</fullName>
    </recommendedName>
</protein>
<feature type="compositionally biased region" description="Low complexity" evidence="5">
    <location>
        <begin position="37"/>
        <end position="49"/>
    </location>
</feature>
<dbReference type="GO" id="GO:0005634">
    <property type="term" value="C:nucleus"/>
    <property type="evidence" value="ECO:0007669"/>
    <property type="project" value="TreeGrafter"/>
</dbReference>
<evidence type="ECO:0000256" key="4">
    <source>
        <dbReference type="ARBA" id="ARBA00022758"/>
    </source>
</evidence>
<dbReference type="OrthoDB" id="5959761at2759"/>
<dbReference type="GO" id="GO:0005737">
    <property type="term" value="C:cytoplasm"/>
    <property type="evidence" value="ECO:0007669"/>
    <property type="project" value="TreeGrafter"/>
</dbReference>
<dbReference type="InterPro" id="IPR016181">
    <property type="entry name" value="Acyl_CoA_acyltransferase"/>
</dbReference>
<sequence>MSSSEEEISAIACAFEAEEKIKRIWVDKININRDESLPASPTSTSSSPPVRLTFRATPGAGSPPRTPSSSQPWDAVLRGDTLYVTPPGYLAEGSREAFVALLEAAEDQLKCKHVVVVSMHISAFVACSTK</sequence>
<dbReference type="InterPro" id="IPR038581">
    <property type="entry name" value="ODC_AZ_sf"/>
</dbReference>
<feature type="region of interest" description="Disordered" evidence="5">
    <location>
        <begin position="34"/>
        <end position="72"/>
    </location>
</feature>
<dbReference type="InterPro" id="IPR002993">
    <property type="entry name" value="ODC_AZ"/>
</dbReference>
<keyword evidence="4" id="KW-0688">Ribosomal frameshifting</keyword>
<evidence type="ECO:0000256" key="3">
    <source>
        <dbReference type="ARBA" id="ARBA00017712"/>
    </source>
</evidence>
<evidence type="ECO:0000256" key="1">
    <source>
        <dbReference type="ARBA" id="ARBA00008796"/>
    </source>
</evidence>
<evidence type="ECO:0000256" key="5">
    <source>
        <dbReference type="SAM" id="MobiDB-lite"/>
    </source>
</evidence>
<dbReference type="Proteomes" id="UP001152799">
    <property type="component" value="Chromosome 1"/>
</dbReference>
<comment type="subunit">
    <text evidence="2">Interacts with ODC1 and thereby sterically blocks ODC homodimerization.</text>
</comment>
<evidence type="ECO:0000313" key="7">
    <source>
        <dbReference type="Proteomes" id="UP001152799"/>
    </source>
</evidence>
<name>A0A9N9M8T0_9CUCU</name>
<dbReference type="PANTHER" id="PTHR10279">
    <property type="entry name" value="ORNITHINE DECARBOXYLASE ANTIZYME"/>
    <property type="match status" value="1"/>
</dbReference>
<keyword evidence="7" id="KW-1185">Reference proteome</keyword>
<dbReference type="EMBL" id="OU892277">
    <property type="protein sequence ID" value="CAG9759701.1"/>
    <property type="molecule type" value="Genomic_DNA"/>
</dbReference>
<dbReference type="GO" id="GO:0008073">
    <property type="term" value="F:ornithine decarboxylase inhibitor activity"/>
    <property type="evidence" value="ECO:0007669"/>
    <property type="project" value="InterPro"/>
</dbReference>
<dbReference type="AlphaFoldDB" id="A0A9N9M8T0"/>